<reference evidence="3 4" key="1">
    <citation type="submission" date="2018-01" db="EMBL/GenBank/DDBJ databases">
        <title>Whole genome analyses suggest that Burkholderia sensu lato contains two further novel genera in the rhizoxinica-symbiotica group Mycetohabitans gen. nov., and Trinickia gen. nov.: implications for the evolution of diazotrophy and nodulation in the Burkholderiaceae.</title>
        <authorList>
            <person name="Estrada-de los Santos P."/>
            <person name="Palmer M."/>
            <person name="Chavez-Ramirez B."/>
            <person name="Beukes C."/>
            <person name="Steenkamp E.T."/>
            <person name="Hirsch A.M."/>
            <person name="Manyaka P."/>
            <person name="Maluk M."/>
            <person name="Lafos M."/>
            <person name="Crook M."/>
            <person name="Gross E."/>
            <person name="Simon M.F."/>
            <person name="Bueno dos Reis Junior F."/>
            <person name="Poole P.S."/>
            <person name="Venter S.N."/>
            <person name="James E.K."/>
        </authorList>
    </citation>
    <scope>NUCLEOTIDE SEQUENCE [LARGE SCALE GENOMIC DNA]</scope>
    <source>
        <strain evidence="3 4">JPY 581</strain>
    </source>
</reference>
<dbReference type="InterPro" id="IPR002871">
    <property type="entry name" value="NIF_FeS_clus_asmbl_NifU_N"/>
</dbReference>
<proteinExistence type="inferred from homology"/>
<dbReference type="GO" id="GO:0016226">
    <property type="term" value="P:iron-sulfur cluster assembly"/>
    <property type="evidence" value="ECO:0007669"/>
    <property type="project" value="InterPro"/>
</dbReference>
<accession>A0A2N7WWN9</accession>
<dbReference type="CDD" id="cd06664">
    <property type="entry name" value="IscU_like"/>
    <property type="match status" value="1"/>
</dbReference>
<dbReference type="SUPFAM" id="SSF82649">
    <property type="entry name" value="SufE/NifU"/>
    <property type="match status" value="1"/>
</dbReference>
<dbReference type="Pfam" id="PF01592">
    <property type="entry name" value="NifU_N"/>
    <property type="match status" value="1"/>
</dbReference>
<comment type="similarity">
    <text evidence="1">Belongs to the NifU family.</text>
</comment>
<dbReference type="EMBL" id="PNYC01000017">
    <property type="protein sequence ID" value="PMS33916.1"/>
    <property type="molecule type" value="Genomic_DNA"/>
</dbReference>
<comment type="caution">
    <text evidence="3">The sequence shown here is derived from an EMBL/GenBank/DDBJ whole genome shotgun (WGS) entry which is preliminary data.</text>
</comment>
<keyword evidence="4" id="KW-1185">Reference proteome</keyword>
<feature type="domain" description="NIF system FeS cluster assembly NifU N-terminal" evidence="2">
    <location>
        <begin position="8"/>
        <end position="129"/>
    </location>
</feature>
<dbReference type="RefSeq" id="WP_018440252.1">
    <property type="nucleotide sequence ID" value="NZ_KB890169.1"/>
</dbReference>
<sequence>MSDLRDLYQEVIFDHYRQPRNRGVLAHANHKADGYNPLCGDRITLYLLVEEGIVKDARFEGAGCAIATASASLMTEALKGRTEAEAEALFGRFHEMVTTPPGQPVADEAALGKLATLSGVREFPARVKCATLAWHTLHAALRDETGTVSTE</sequence>
<dbReference type="STRING" id="863227.GCA_000373005_01697"/>
<gene>
    <name evidence="3" type="ORF">C0Z20_23675</name>
</gene>
<protein>
    <submittedName>
        <fullName evidence="3">SUF system NifU family Fe-S cluster assembly protein</fullName>
    </submittedName>
</protein>
<evidence type="ECO:0000313" key="3">
    <source>
        <dbReference type="EMBL" id="PMS33916.1"/>
    </source>
</evidence>
<evidence type="ECO:0000259" key="2">
    <source>
        <dbReference type="Pfam" id="PF01592"/>
    </source>
</evidence>
<organism evidence="3 4">
    <name type="scientific">Trinickia symbiotica</name>
    <dbReference type="NCBI Taxonomy" id="863227"/>
    <lineage>
        <taxon>Bacteria</taxon>
        <taxon>Pseudomonadati</taxon>
        <taxon>Pseudomonadota</taxon>
        <taxon>Betaproteobacteria</taxon>
        <taxon>Burkholderiales</taxon>
        <taxon>Burkholderiaceae</taxon>
        <taxon>Trinickia</taxon>
    </lineage>
</organism>
<evidence type="ECO:0000256" key="1">
    <source>
        <dbReference type="ARBA" id="ARBA00006420"/>
    </source>
</evidence>
<dbReference type="PANTHER" id="PTHR10093">
    <property type="entry name" value="IRON-SULFUR CLUSTER ASSEMBLY ENZYME NIFU HOMOLOG"/>
    <property type="match status" value="1"/>
</dbReference>
<evidence type="ECO:0000313" key="4">
    <source>
        <dbReference type="Proteomes" id="UP000235777"/>
    </source>
</evidence>
<name>A0A2N7WWN9_9BURK</name>
<dbReference type="NCBIfam" id="TIGR01994">
    <property type="entry name" value="SUF_scaf_2"/>
    <property type="match status" value="1"/>
</dbReference>
<dbReference type="Gene3D" id="3.90.1010.10">
    <property type="match status" value="1"/>
</dbReference>
<dbReference type="Proteomes" id="UP000235777">
    <property type="component" value="Unassembled WGS sequence"/>
</dbReference>
<dbReference type="AlphaFoldDB" id="A0A2N7WWN9"/>
<dbReference type="OrthoDB" id="9804157at2"/>
<dbReference type="GO" id="GO:0005506">
    <property type="term" value="F:iron ion binding"/>
    <property type="evidence" value="ECO:0007669"/>
    <property type="project" value="InterPro"/>
</dbReference>
<dbReference type="GO" id="GO:0051536">
    <property type="term" value="F:iron-sulfur cluster binding"/>
    <property type="evidence" value="ECO:0007669"/>
    <property type="project" value="InterPro"/>
</dbReference>
<dbReference type="FunFam" id="3.90.1010.10:FF:000002">
    <property type="entry name" value="Iron-sulfur cluster assembly scaffold protein NifU"/>
    <property type="match status" value="1"/>
</dbReference>